<gene>
    <name evidence="2" type="ORF">MMYC01_207848</name>
</gene>
<keyword evidence="3" id="KW-1185">Reference proteome</keyword>
<feature type="region of interest" description="Disordered" evidence="1">
    <location>
        <begin position="615"/>
        <end position="651"/>
    </location>
</feature>
<feature type="region of interest" description="Disordered" evidence="1">
    <location>
        <begin position="721"/>
        <end position="744"/>
    </location>
</feature>
<protein>
    <submittedName>
        <fullName evidence="2">Uncharacterized protein</fullName>
    </submittedName>
</protein>
<dbReference type="AlphaFoldDB" id="A0A175W1N6"/>
<dbReference type="OrthoDB" id="5307331at2759"/>
<reference evidence="2 3" key="1">
    <citation type="journal article" date="2016" name="Genome Announc.">
        <title>Genome Sequence of Madurella mycetomatis mm55, Isolated from a Human Mycetoma Case in Sudan.</title>
        <authorList>
            <person name="Smit S."/>
            <person name="Derks M.F."/>
            <person name="Bervoets S."/>
            <person name="Fahal A."/>
            <person name="van Leeuwen W."/>
            <person name="van Belkum A."/>
            <person name="van de Sande W.W."/>
        </authorList>
    </citation>
    <scope>NUCLEOTIDE SEQUENCE [LARGE SCALE GENOMIC DNA]</scope>
    <source>
        <strain evidence="3">mm55</strain>
    </source>
</reference>
<feature type="region of interest" description="Disordered" evidence="1">
    <location>
        <begin position="81"/>
        <end position="124"/>
    </location>
</feature>
<evidence type="ECO:0000313" key="3">
    <source>
        <dbReference type="Proteomes" id="UP000078237"/>
    </source>
</evidence>
<evidence type="ECO:0000313" key="2">
    <source>
        <dbReference type="EMBL" id="KXX76894.1"/>
    </source>
</evidence>
<dbReference type="EMBL" id="LCTW02000188">
    <property type="protein sequence ID" value="KXX76894.1"/>
    <property type="molecule type" value="Genomic_DNA"/>
</dbReference>
<dbReference type="Proteomes" id="UP000078237">
    <property type="component" value="Unassembled WGS sequence"/>
</dbReference>
<organism evidence="2 3">
    <name type="scientific">Madurella mycetomatis</name>
    <dbReference type="NCBI Taxonomy" id="100816"/>
    <lineage>
        <taxon>Eukaryota</taxon>
        <taxon>Fungi</taxon>
        <taxon>Dikarya</taxon>
        <taxon>Ascomycota</taxon>
        <taxon>Pezizomycotina</taxon>
        <taxon>Sordariomycetes</taxon>
        <taxon>Sordariomycetidae</taxon>
        <taxon>Sordariales</taxon>
        <taxon>Sordariales incertae sedis</taxon>
        <taxon>Madurella</taxon>
    </lineage>
</organism>
<comment type="caution">
    <text evidence="2">The sequence shown here is derived from an EMBL/GenBank/DDBJ whole genome shotgun (WGS) entry which is preliminary data.</text>
</comment>
<evidence type="ECO:0000256" key="1">
    <source>
        <dbReference type="SAM" id="MobiDB-lite"/>
    </source>
</evidence>
<feature type="region of interest" description="Disordered" evidence="1">
    <location>
        <begin position="518"/>
        <end position="601"/>
    </location>
</feature>
<feature type="compositionally biased region" description="Polar residues" evidence="1">
    <location>
        <begin position="541"/>
        <end position="553"/>
    </location>
</feature>
<feature type="region of interest" description="Disordered" evidence="1">
    <location>
        <begin position="1"/>
        <end position="21"/>
    </location>
</feature>
<name>A0A175W1N6_9PEZI</name>
<proteinExistence type="predicted"/>
<feature type="region of interest" description="Disordered" evidence="1">
    <location>
        <begin position="43"/>
        <end position="69"/>
    </location>
</feature>
<accession>A0A175W1N6</accession>
<dbReference type="VEuPathDB" id="FungiDB:MMYC01_207848"/>
<sequence length="744" mass="82463">MADNNDIQDIEDPYMGFDDDGPYLGAGENSLFGGYLDDTVLDPAIDPALSDPPAAQARDSGSTVEPAPDATSILPEVLTVHSSSQNTGLHEEGTAAPDFFTLPEGEGLYPPQPLQDRPSTGPLALYGLGPQQVQDSSHLAAGGQGQVNIPPPNNNVPSGMLPALPSGTHQAMQPGMQPSMPQQFVPQGQAYIIPNVGYPVLNPMQQHMAMPMQDYPIAPEPGPYPPIGKKIAHNRRLKHGPDNDPLRFYHKPFPFGSWGPLIGHKQPHPLFQYSKSSAELKPAAEFTKEQLITFLLGAGHPNLNRRHLTLWVQNTPAQSNDRYVNGSSSGKCRYKNCKGGSHTILKGWFRVAFDEHSHQSGRFLDPFHNAGYMHLHCFETLFDLGYLIHHGAAALGFSIRPDTRDFIHEARNPASITRDHSEMIDAYNDWVKGQQARADHLYRQNLRRLNGYYYTGLEPEEILPHADRLGAALTNKHLSLEVRGRSANRDRRGGVNIGMHRGDLDEYNRLKFRVALRKRQNMQSGEDADNDEAGSGDAEQCQGQGTRSCSPQHGTKRKRGSRTPSSRHSSGGEEGPNTKSARHGDSINAASPGGGGVDYNHDTAYEDIDTWFNDDDDIYDATPRTSPVRDLPQAPPQQIGPRTRKRSRETGETIVDMLTSQHHLTRSAAHQAQSQLEEVPQHVQDQVLAAVPEYAASLLIPAGYEYNDDLEQRLVRLSKRQRREVDQFVQKQEERDDKRKPQSF</sequence>
<feature type="compositionally biased region" description="Basic and acidic residues" evidence="1">
    <location>
        <begin position="723"/>
        <end position="744"/>
    </location>
</feature>